<dbReference type="EMBL" id="LAZR01001860">
    <property type="protein sequence ID" value="KKN37948.1"/>
    <property type="molecule type" value="Genomic_DNA"/>
</dbReference>
<organism evidence="1">
    <name type="scientific">marine sediment metagenome</name>
    <dbReference type="NCBI Taxonomy" id="412755"/>
    <lineage>
        <taxon>unclassified sequences</taxon>
        <taxon>metagenomes</taxon>
        <taxon>ecological metagenomes</taxon>
    </lineage>
</organism>
<reference evidence="1" key="1">
    <citation type="journal article" date="2015" name="Nature">
        <title>Complex archaea that bridge the gap between prokaryotes and eukaryotes.</title>
        <authorList>
            <person name="Spang A."/>
            <person name="Saw J.H."/>
            <person name="Jorgensen S.L."/>
            <person name="Zaremba-Niedzwiedzka K."/>
            <person name="Martijn J."/>
            <person name="Lind A.E."/>
            <person name="van Eijk R."/>
            <person name="Schleper C."/>
            <person name="Guy L."/>
            <person name="Ettema T.J."/>
        </authorList>
    </citation>
    <scope>NUCLEOTIDE SEQUENCE</scope>
</reference>
<dbReference type="AlphaFoldDB" id="A0A0F9T921"/>
<proteinExistence type="predicted"/>
<evidence type="ECO:0000313" key="1">
    <source>
        <dbReference type="EMBL" id="KKN37948.1"/>
    </source>
</evidence>
<comment type="caution">
    <text evidence="1">The sequence shown here is derived from an EMBL/GenBank/DDBJ whole genome shotgun (WGS) entry which is preliminary data.</text>
</comment>
<name>A0A0F9T921_9ZZZZ</name>
<gene>
    <name evidence="1" type="ORF">LCGC14_0758350</name>
</gene>
<protein>
    <submittedName>
        <fullName evidence="1">Uncharacterized protein</fullName>
    </submittedName>
</protein>
<sequence>MTPANYVTESKEEYRKVSKAGEVETWFRIFATSKGGTRFHVNVREDQLDQADKLLSERARQLDSI</sequence>
<accession>A0A0F9T921</accession>